<accession>A0AAW1RZC0</accession>
<evidence type="ECO:0000313" key="2">
    <source>
        <dbReference type="EMBL" id="KAK9839157.1"/>
    </source>
</evidence>
<protein>
    <submittedName>
        <fullName evidence="2">Uncharacterized protein</fullName>
    </submittedName>
</protein>
<feature type="region of interest" description="Disordered" evidence="1">
    <location>
        <begin position="1"/>
        <end position="24"/>
    </location>
</feature>
<keyword evidence="3" id="KW-1185">Reference proteome</keyword>
<feature type="compositionally biased region" description="Low complexity" evidence="1">
    <location>
        <begin position="81"/>
        <end position="91"/>
    </location>
</feature>
<proteinExistence type="predicted"/>
<feature type="region of interest" description="Disordered" evidence="1">
    <location>
        <begin position="66"/>
        <end position="106"/>
    </location>
</feature>
<evidence type="ECO:0000313" key="3">
    <source>
        <dbReference type="Proteomes" id="UP001438707"/>
    </source>
</evidence>
<name>A0AAW1RZC0_9CHLO</name>
<dbReference type="AlphaFoldDB" id="A0AAW1RZC0"/>
<reference evidence="2 3" key="1">
    <citation type="journal article" date="2024" name="Nat. Commun.">
        <title>Phylogenomics reveals the evolutionary origins of lichenization in chlorophyte algae.</title>
        <authorList>
            <person name="Puginier C."/>
            <person name="Libourel C."/>
            <person name="Otte J."/>
            <person name="Skaloud P."/>
            <person name="Haon M."/>
            <person name="Grisel S."/>
            <person name="Petersen M."/>
            <person name="Berrin J.G."/>
            <person name="Delaux P.M."/>
            <person name="Dal Grande F."/>
            <person name="Keller J."/>
        </authorList>
    </citation>
    <scope>NUCLEOTIDE SEQUENCE [LARGE SCALE GENOMIC DNA]</scope>
    <source>
        <strain evidence="2 3">SAG 2145</strain>
    </source>
</reference>
<evidence type="ECO:0000256" key="1">
    <source>
        <dbReference type="SAM" id="MobiDB-lite"/>
    </source>
</evidence>
<organism evidence="2 3">
    <name type="scientific">Apatococcus lobatus</name>
    <dbReference type="NCBI Taxonomy" id="904363"/>
    <lineage>
        <taxon>Eukaryota</taxon>
        <taxon>Viridiplantae</taxon>
        <taxon>Chlorophyta</taxon>
        <taxon>core chlorophytes</taxon>
        <taxon>Trebouxiophyceae</taxon>
        <taxon>Chlorellales</taxon>
        <taxon>Chlorellaceae</taxon>
        <taxon>Apatococcus</taxon>
    </lineage>
</organism>
<dbReference type="EMBL" id="JALJOS010000005">
    <property type="protein sequence ID" value="KAK9839157.1"/>
    <property type="molecule type" value="Genomic_DNA"/>
</dbReference>
<sequence>MDQLEPNRPFLAGSASTEVSPSGRALPRIDMQMLGNLEATRNLIAKLEQEEEYWLSKLARRREETGIIDDDLGDPEQQTLDADSADPAAASLRSQTEQVQAAIPSL</sequence>
<comment type="caution">
    <text evidence="2">The sequence shown here is derived from an EMBL/GenBank/DDBJ whole genome shotgun (WGS) entry which is preliminary data.</text>
</comment>
<gene>
    <name evidence="2" type="ORF">WJX74_010655</name>
</gene>
<dbReference type="Proteomes" id="UP001438707">
    <property type="component" value="Unassembled WGS sequence"/>
</dbReference>